<name>A0A1I5L985_9BACT</name>
<evidence type="ECO:0008006" key="3">
    <source>
        <dbReference type="Google" id="ProtNLM"/>
    </source>
</evidence>
<evidence type="ECO:0000313" key="2">
    <source>
        <dbReference type="Proteomes" id="UP000199227"/>
    </source>
</evidence>
<dbReference type="InterPro" id="IPR008930">
    <property type="entry name" value="Terpenoid_cyclase/PrenylTrfase"/>
</dbReference>
<dbReference type="STRING" id="223786.SAMN05216234_102101"/>
<dbReference type="OrthoDB" id="8478634at2"/>
<dbReference type="Proteomes" id="UP000199227">
    <property type="component" value="Unassembled WGS sequence"/>
</dbReference>
<keyword evidence="2" id="KW-1185">Reference proteome</keyword>
<dbReference type="AlphaFoldDB" id="A0A1I5L985"/>
<reference evidence="1 2" key="1">
    <citation type="submission" date="2016-10" db="EMBL/GenBank/DDBJ databases">
        <authorList>
            <person name="de Groot N.N."/>
        </authorList>
    </citation>
    <scope>NUCLEOTIDE SEQUENCE [LARGE SCALE GENOMIC DNA]</scope>
    <source>
        <strain evidence="1 2">EP1-55-1</strain>
    </source>
</reference>
<evidence type="ECO:0000313" key="1">
    <source>
        <dbReference type="EMBL" id="SFO93778.1"/>
    </source>
</evidence>
<gene>
    <name evidence="1" type="ORF">SAMN05216234_102101</name>
</gene>
<sequence>MKELNWIYTLKDEVLDFLEHQKSKKVKGYYKYSYSGDLYDDSIHWNVGSSVFALKIYYTLGVSKNREIEEVANYIKSFYHKDSQIYDDFIFKKGFARNLLSSIKHKNFANLFNEQYKRAETRQSYSALMLYDELPKKINIDIPKDENEIDTYLSNLNWYEPWGAGSHFSHLMFFYRLAKKVNLITDEEFESLTRYAINWIDKLRHPDDGGWYKGKQSDRFIVNGAMKIITGLIAVDKVTFDYAKELVDTCLKATNDEHACDNFNIILVLNYASKLLGRDYRQNEIEKFALDRLVKYKAHYKKEEGGFSFFPFNANERYYGAKITRGLNEADIHGTVLFLWGIAIVSQILGIDNELGFKEFRT</sequence>
<protein>
    <recommendedName>
        <fullName evidence="3">Lanthionine synthetase C-like protein</fullName>
    </recommendedName>
</protein>
<organism evidence="1 2">
    <name type="scientific">Hydrogenimonas thermophila</name>
    <dbReference type="NCBI Taxonomy" id="223786"/>
    <lineage>
        <taxon>Bacteria</taxon>
        <taxon>Pseudomonadati</taxon>
        <taxon>Campylobacterota</taxon>
        <taxon>Epsilonproteobacteria</taxon>
        <taxon>Campylobacterales</taxon>
        <taxon>Hydrogenimonadaceae</taxon>
        <taxon>Hydrogenimonas</taxon>
    </lineage>
</organism>
<dbReference type="EMBL" id="FOXB01000002">
    <property type="protein sequence ID" value="SFO93778.1"/>
    <property type="molecule type" value="Genomic_DNA"/>
</dbReference>
<proteinExistence type="predicted"/>
<dbReference type="SUPFAM" id="SSF48239">
    <property type="entry name" value="Terpenoid cyclases/Protein prenyltransferases"/>
    <property type="match status" value="1"/>
</dbReference>
<dbReference type="RefSeq" id="WP_092910217.1">
    <property type="nucleotide sequence ID" value="NZ_FOXB01000002.1"/>
</dbReference>
<accession>A0A1I5L985</accession>